<dbReference type="InterPro" id="IPR018800">
    <property type="entry name" value="PRCC"/>
</dbReference>
<dbReference type="EMBL" id="KN846953">
    <property type="protein sequence ID" value="KIV81045.1"/>
    <property type="molecule type" value="Genomic_DNA"/>
</dbReference>
<organism evidence="2 3">
    <name type="scientific">Exophiala sideris</name>
    <dbReference type="NCBI Taxonomy" id="1016849"/>
    <lineage>
        <taxon>Eukaryota</taxon>
        <taxon>Fungi</taxon>
        <taxon>Dikarya</taxon>
        <taxon>Ascomycota</taxon>
        <taxon>Pezizomycotina</taxon>
        <taxon>Eurotiomycetes</taxon>
        <taxon>Chaetothyriomycetidae</taxon>
        <taxon>Chaetothyriales</taxon>
        <taxon>Herpotrichiellaceae</taxon>
        <taxon>Exophiala</taxon>
    </lineage>
</organism>
<name>A0A0D1VXK0_9EURO</name>
<accession>A0A0D1VXK0</accession>
<dbReference type="STRING" id="1016849.A0A0D1VXK0"/>
<dbReference type="PANTHER" id="PTHR13621">
    <property type="entry name" value="PROLINE-RICH PROTEIN PRCC"/>
    <property type="match status" value="1"/>
</dbReference>
<feature type="region of interest" description="Disordered" evidence="1">
    <location>
        <begin position="358"/>
        <end position="386"/>
    </location>
</feature>
<dbReference type="Proteomes" id="UP000053599">
    <property type="component" value="Unassembled WGS sequence"/>
</dbReference>
<protein>
    <recommendedName>
        <fullName evidence="4">Mitotic checkpoint regulator, MAD2B-interacting-domain-containing protein</fullName>
    </recommendedName>
</protein>
<evidence type="ECO:0008006" key="4">
    <source>
        <dbReference type="Google" id="ProtNLM"/>
    </source>
</evidence>
<feature type="region of interest" description="Disordered" evidence="1">
    <location>
        <begin position="106"/>
        <end position="238"/>
    </location>
</feature>
<sequence length="386" mass="41193">MSLVTYSDSEGSDDETPQTKPAASKPQTAPTNTNFTVNKTNPRKIRVKLNDTHTNGDADGEPAPKRPRVGAGAFGGFNAMLPAPKRDADTKAAAKPAARKVFSLKTGAEPGFSREGDAELRQLFAEQGAGTDSQTGNRGQEEDDTIPAVPKKTDVPGNGRAEVPLKGNPFMFKPLSVARNNKKPKRKTDPSKAITSKSSDIPVQASPTTTKVDTTDKPEPAPAPKKISLFGMNNDPEPLIPLQLEEEEDEIVEVLDDPVGDEDYSAAFGGQGPATSTTDQAQSLDTIASDLNLSKAERRQLFGRNGRPGGTAMNVVNFNTDEEYAANEALRATGEQVQHNPVRSIAPGKHSLKQLVSAATGQKDALEESFASGRRNKKEAGSKYGW</sequence>
<feature type="compositionally biased region" description="Polar residues" evidence="1">
    <location>
        <begin position="273"/>
        <end position="282"/>
    </location>
</feature>
<reference evidence="2 3" key="1">
    <citation type="submission" date="2015-01" db="EMBL/GenBank/DDBJ databases">
        <title>The Genome Sequence of Exophiala sideris CBS121828.</title>
        <authorList>
            <consortium name="The Broad Institute Genomics Platform"/>
            <person name="Cuomo C."/>
            <person name="de Hoog S."/>
            <person name="Gorbushina A."/>
            <person name="Stielow B."/>
            <person name="Teixiera M."/>
            <person name="Abouelleil A."/>
            <person name="Chapman S.B."/>
            <person name="Priest M."/>
            <person name="Young S.K."/>
            <person name="Wortman J."/>
            <person name="Nusbaum C."/>
            <person name="Birren B."/>
        </authorList>
    </citation>
    <scope>NUCLEOTIDE SEQUENCE [LARGE SCALE GENOMIC DNA]</scope>
    <source>
        <strain evidence="2 3">CBS 121828</strain>
    </source>
</reference>
<feature type="compositionally biased region" description="Polar residues" evidence="1">
    <location>
        <begin position="18"/>
        <end position="40"/>
    </location>
</feature>
<evidence type="ECO:0000313" key="2">
    <source>
        <dbReference type="EMBL" id="KIV81045.1"/>
    </source>
</evidence>
<feature type="region of interest" description="Disordered" evidence="1">
    <location>
        <begin position="1"/>
        <end position="73"/>
    </location>
</feature>
<evidence type="ECO:0000313" key="3">
    <source>
        <dbReference type="Proteomes" id="UP000053599"/>
    </source>
</evidence>
<evidence type="ECO:0000256" key="1">
    <source>
        <dbReference type="SAM" id="MobiDB-lite"/>
    </source>
</evidence>
<proteinExistence type="predicted"/>
<dbReference type="OrthoDB" id="2555634at2759"/>
<dbReference type="Pfam" id="PF10253">
    <property type="entry name" value="PRCC"/>
    <property type="match status" value="1"/>
</dbReference>
<dbReference type="HOGENOM" id="CLU_043185_0_0_1"/>
<dbReference type="AlphaFoldDB" id="A0A0D1VXK0"/>
<dbReference type="PANTHER" id="PTHR13621:SF2">
    <property type="entry name" value="PROLINE-RICH PROTEIN PRCC"/>
    <property type="match status" value="1"/>
</dbReference>
<feature type="region of interest" description="Disordered" evidence="1">
    <location>
        <begin position="260"/>
        <end position="282"/>
    </location>
</feature>
<gene>
    <name evidence="2" type="ORF">PV11_08498</name>
</gene>
<dbReference type="GO" id="GO:0005634">
    <property type="term" value="C:nucleus"/>
    <property type="evidence" value="ECO:0007669"/>
    <property type="project" value="TreeGrafter"/>
</dbReference>